<proteinExistence type="predicted"/>
<keyword evidence="2" id="KW-1185">Reference proteome</keyword>
<sequence length="86" mass="10371">MKRKMIRYLREQFQQHQAEYPLIKNIQKVPRLSGRKKSKTSAIMLVNPKEDLFSNNEQNTLSIEKIAQLIKEADHFLKRHCYRKED</sequence>
<reference evidence="1 2" key="1">
    <citation type="journal article" date="2018" name="Genome Announc.">
        <title>Ignatzschineria cameli sp. nov., isolated from necrotic foot tissue of dromedaries (Camelus dromedarius) and associated maggots (Wohlfahrtia species) in Dubai.</title>
        <authorList>
            <person name="Tsang C.C."/>
            <person name="Tang J.Y."/>
            <person name="Fong J.Y."/>
            <person name="Kinne J."/>
            <person name="Lee H.H."/>
            <person name="Joseph M."/>
            <person name="Jose S."/>
            <person name="Schuster R.K."/>
            <person name="Tang Y."/>
            <person name="Sivakumar S."/>
            <person name="Chen J.H."/>
            <person name="Teng J.L."/>
            <person name="Lau S.K."/>
            <person name="Wernery U."/>
            <person name="Woo P.C."/>
        </authorList>
    </citation>
    <scope>NUCLEOTIDE SEQUENCE [LARGE SCALE GENOMIC DNA]</scope>
    <source>
        <strain evidence="1 2">KCTC 22643</strain>
    </source>
</reference>
<accession>A0A2U2AIW7</accession>
<organism evidence="1 2">
    <name type="scientific">Ignatzschineria indica</name>
    <dbReference type="NCBI Taxonomy" id="472583"/>
    <lineage>
        <taxon>Bacteria</taxon>
        <taxon>Pseudomonadati</taxon>
        <taxon>Pseudomonadota</taxon>
        <taxon>Gammaproteobacteria</taxon>
        <taxon>Cardiobacteriales</taxon>
        <taxon>Ignatzschineriaceae</taxon>
        <taxon>Ignatzschineria</taxon>
    </lineage>
</organism>
<dbReference type="EMBL" id="QEWR01000004">
    <property type="protein sequence ID" value="PWD82618.1"/>
    <property type="molecule type" value="Genomic_DNA"/>
</dbReference>
<evidence type="ECO:0000313" key="1">
    <source>
        <dbReference type="EMBL" id="PWD82618.1"/>
    </source>
</evidence>
<name>A0A2U2AIW7_9GAMM</name>
<gene>
    <name evidence="1" type="ORF">DC082_08295</name>
</gene>
<evidence type="ECO:0000313" key="2">
    <source>
        <dbReference type="Proteomes" id="UP000244948"/>
    </source>
</evidence>
<dbReference type="AlphaFoldDB" id="A0A2U2AIW7"/>
<dbReference type="Proteomes" id="UP000244948">
    <property type="component" value="Unassembled WGS sequence"/>
</dbReference>
<protein>
    <submittedName>
        <fullName evidence="1">Uncharacterized protein</fullName>
    </submittedName>
</protein>
<comment type="caution">
    <text evidence="1">The sequence shown here is derived from an EMBL/GenBank/DDBJ whole genome shotgun (WGS) entry which is preliminary data.</text>
</comment>